<dbReference type="Pfam" id="PF18731">
    <property type="entry name" value="HEPN_Swt1"/>
    <property type="match status" value="1"/>
</dbReference>
<dbReference type="EMBL" id="GL883080">
    <property type="protein sequence ID" value="EGF89625.1"/>
    <property type="molecule type" value="Genomic_DNA"/>
</dbReference>
<accession>F4QSA5</accession>
<reference evidence="3" key="1">
    <citation type="submission" date="2011-03" db="EMBL/GenBank/DDBJ databases">
        <title>Draft genome sequence of Brevundimonas diminuta.</title>
        <authorList>
            <person name="Brown P.J.B."/>
            <person name="Buechlein A."/>
            <person name="Hemmerich C."/>
            <person name="Brun Y.V."/>
        </authorList>
    </citation>
    <scope>NUCLEOTIDE SEQUENCE [LARGE SCALE GENOMIC DNA]</scope>
    <source>
        <strain evidence="3">C19</strain>
    </source>
</reference>
<protein>
    <recommendedName>
        <fullName evidence="1">Swt1-like HEPN domain-containing protein</fullName>
    </recommendedName>
</protein>
<evidence type="ECO:0000313" key="2">
    <source>
        <dbReference type="EMBL" id="EGF89625.1"/>
    </source>
</evidence>
<evidence type="ECO:0000259" key="1">
    <source>
        <dbReference type="Pfam" id="PF18731"/>
    </source>
</evidence>
<dbReference type="InterPro" id="IPR041650">
    <property type="entry name" value="HEPN_Swt1"/>
</dbReference>
<dbReference type="eggNOG" id="ENOG50341MV">
    <property type="taxonomic scope" value="Bacteria"/>
</dbReference>
<dbReference type="AlphaFoldDB" id="F4QSA5"/>
<keyword evidence="3" id="KW-1185">Reference proteome</keyword>
<dbReference type="HOGENOM" id="CLU_701399_0_0_5"/>
<dbReference type="STRING" id="715226.ABI_40480"/>
<name>F4QSA5_9CAUL</name>
<organism evidence="2 3">
    <name type="scientific">Asticcacaulis biprosthecium C19</name>
    <dbReference type="NCBI Taxonomy" id="715226"/>
    <lineage>
        <taxon>Bacteria</taxon>
        <taxon>Pseudomonadati</taxon>
        <taxon>Pseudomonadota</taxon>
        <taxon>Alphaproteobacteria</taxon>
        <taxon>Caulobacterales</taxon>
        <taxon>Caulobacteraceae</taxon>
        <taxon>Asticcacaulis</taxon>
    </lineage>
</organism>
<evidence type="ECO:0000313" key="3">
    <source>
        <dbReference type="Proteomes" id="UP000006512"/>
    </source>
</evidence>
<gene>
    <name evidence="2" type="ORF">ABI_40480</name>
</gene>
<feature type="domain" description="Swt1-like HEPN" evidence="1">
    <location>
        <begin position="323"/>
        <end position="445"/>
    </location>
</feature>
<proteinExistence type="predicted"/>
<dbReference type="Proteomes" id="UP000006512">
    <property type="component" value="Unassembled WGS sequence"/>
</dbReference>
<sequence length="450" mass="49682">MVERIAMDKKLFDIASGQSGLLRDAIGKSDLGSLLRSTDALGDAWRNSGIDDLASMKRSVADLAAMGRIHTDLLSEALRNSAIQDLTSIKWSAAELAAIGAASNFGVDMNLTSMSALASIAGDYGGVRKAFDDIAAGVHIPDIAAFGLHYHDRFHIPDRSEIGRLAESISNLSVFDKVIAGIGGTDGLASRMASMDQAWVDASNLVSAGIGFTKLQGLGFASDAFAPFSMELGNFTRPMLGDWRDSLAFDEAALVHVEARTTLYRERGFDPSLTDFPDEAFNETLVIAGLLDDDGADEVVGENGFSDVDLEINISVYRRLLRFEIALRAFIVRVMTAAYGENWIKQELPPNMYSQWREKRDKDERAGRPAKPLIDYADFSDYRPIIERGPNWKAVFSKFFDRLEDVRESLQRIQPIRIPTAHARILTSEDKLLVLVETRRIMHAIRRSTT</sequence>